<dbReference type="InterPro" id="IPR036179">
    <property type="entry name" value="Ig-like_dom_sf"/>
</dbReference>
<comment type="similarity">
    <text evidence="7">Belongs to the immunoglobulin superfamily. SIGLEC (sialic acid binding Ig-like lectin) family.</text>
</comment>
<accession>A0AAV2HRI2</accession>
<dbReference type="GO" id="GO:0005886">
    <property type="term" value="C:plasma membrane"/>
    <property type="evidence" value="ECO:0007669"/>
    <property type="project" value="TreeGrafter"/>
</dbReference>
<keyword evidence="6 8" id="KW-0472">Membrane</keyword>
<evidence type="ECO:0000256" key="3">
    <source>
        <dbReference type="ARBA" id="ARBA00022734"/>
    </source>
</evidence>
<evidence type="ECO:0000259" key="9">
    <source>
        <dbReference type="PROSITE" id="PS50835"/>
    </source>
</evidence>
<evidence type="ECO:0000256" key="5">
    <source>
        <dbReference type="ARBA" id="ARBA00022989"/>
    </source>
</evidence>
<dbReference type="AlphaFoldDB" id="A0AAV2HRI2"/>
<dbReference type="InterPro" id="IPR013783">
    <property type="entry name" value="Ig-like_fold"/>
</dbReference>
<keyword evidence="4" id="KW-0130">Cell adhesion</keyword>
<dbReference type="InterPro" id="IPR007110">
    <property type="entry name" value="Ig-like_dom"/>
</dbReference>
<dbReference type="Gene3D" id="2.60.40.10">
    <property type="entry name" value="Immunoglobulins"/>
    <property type="match status" value="1"/>
</dbReference>
<reference evidence="10 11" key="1">
    <citation type="submission" date="2024-04" db="EMBL/GenBank/DDBJ databases">
        <authorList>
            <consortium name="Genoscope - CEA"/>
            <person name="William W."/>
        </authorList>
    </citation>
    <scope>NUCLEOTIDE SEQUENCE [LARGE SCALE GENOMIC DNA]</scope>
</reference>
<sequence length="784" mass="86499">MQCKLMEIIPTFISMLLFYLSSDRSFIKALFVEETSHFRLSCPEVSYTQRIVVNYRNNTSETIAVFTLSECNVPRGDIRCFKLDNINVVEIEVTNQTRTIVSYSCGASAVSNITFYARPSNVSCGPPELDDSGTKVLVTCTVGKVYPQPGCVFYDTRNESIVDGTKVPVKYVLWGSPVYYKAECAVQMEVPEETQVYQDIHVNVYPEIFNFNGAMYGVNYTVAPPVIIEPLNLTIDSSCPQGNSVKDGYIKAWTSATCACLKTSPATVLGRALWYQDNQQVPANVTHSSSSVLTVSYPKDIDKTYQCKGSPLSSDPRGISFSPKFAYGPQNIFSDVTQITIDLCSKESKSIPINVWVPKRDVRPDVRVKAAVELTVKSSTNRNEAYDVSVRTNDNPTSPNITSTIFLTVTFGGMYVVTATFLNTIYSDLSAGTNINVTVREPPNQPPIFIINGGESIIEGITTSNVNLTCYAPGGYPEVSEITISCVGRSTTISGNKLTAKMDFDKHDNGSICTCHATHSSGCYSNNMVAAIVNITYIVNITSFTANNQTKLEIQEGQPVTLSCSAESYPKPVFSIDMSDARSNEVMLIISETTEMEANIWRCKYTLPSVKCEDVKNYTCRATHIHSNITVENTVFLSVKCPFRVTNSSMVQQQVGVDLGQDLVLTVDVLGNPPPSTYELLRGLNKYPVENGSFHVGFTPLNHPYGILKLTLFNVQREDMTLFSLVVDNGMLENMTYSFLVFENTGNQGPDVAAIVGGVLGGVIFIIMVIIGLFMYRNSKFYYF</sequence>
<dbReference type="GO" id="GO:0033691">
    <property type="term" value="F:sialic acid binding"/>
    <property type="evidence" value="ECO:0007669"/>
    <property type="project" value="TreeGrafter"/>
</dbReference>
<evidence type="ECO:0000256" key="6">
    <source>
        <dbReference type="ARBA" id="ARBA00023136"/>
    </source>
</evidence>
<dbReference type="EMBL" id="CAXITT010000218">
    <property type="protein sequence ID" value="CAL1536035.1"/>
    <property type="molecule type" value="Genomic_DNA"/>
</dbReference>
<organism evidence="10 11">
    <name type="scientific">Lymnaea stagnalis</name>
    <name type="common">Great pond snail</name>
    <name type="synonym">Helix stagnalis</name>
    <dbReference type="NCBI Taxonomy" id="6523"/>
    <lineage>
        <taxon>Eukaryota</taxon>
        <taxon>Metazoa</taxon>
        <taxon>Spiralia</taxon>
        <taxon>Lophotrochozoa</taxon>
        <taxon>Mollusca</taxon>
        <taxon>Gastropoda</taxon>
        <taxon>Heterobranchia</taxon>
        <taxon>Euthyneura</taxon>
        <taxon>Panpulmonata</taxon>
        <taxon>Hygrophila</taxon>
        <taxon>Lymnaeoidea</taxon>
        <taxon>Lymnaeidae</taxon>
        <taxon>Lymnaea</taxon>
    </lineage>
</organism>
<evidence type="ECO:0000256" key="8">
    <source>
        <dbReference type="SAM" id="Phobius"/>
    </source>
</evidence>
<keyword evidence="3" id="KW-0430">Lectin</keyword>
<evidence type="ECO:0000313" key="11">
    <source>
        <dbReference type="Proteomes" id="UP001497497"/>
    </source>
</evidence>
<comment type="subcellular location">
    <subcellularLocation>
        <location evidence="1">Membrane</location>
        <topology evidence="1">Single-pass membrane protein</topology>
    </subcellularLocation>
</comment>
<keyword evidence="5 8" id="KW-1133">Transmembrane helix</keyword>
<evidence type="ECO:0000256" key="7">
    <source>
        <dbReference type="ARBA" id="ARBA00038361"/>
    </source>
</evidence>
<evidence type="ECO:0000256" key="1">
    <source>
        <dbReference type="ARBA" id="ARBA00004167"/>
    </source>
</evidence>
<dbReference type="InterPro" id="IPR051036">
    <property type="entry name" value="SIGLEC"/>
</dbReference>
<keyword evidence="2 8" id="KW-0812">Transmembrane</keyword>
<proteinExistence type="inferred from homology"/>
<dbReference type="SUPFAM" id="SSF48726">
    <property type="entry name" value="Immunoglobulin"/>
    <property type="match status" value="2"/>
</dbReference>
<feature type="transmembrane region" description="Helical" evidence="8">
    <location>
        <begin position="752"/>
        <end position="776"/>
    </location>
</feature>
<name>A0AAV2HRI2_LYMST</name>
<dbReference type="InterPro" id="IPR003599">
    <property type="entry name" value="Ig_sub"/>
</dbReference>
<dbReference type="PROSITE" id="PS50835">
    <property type="entry name" value="IG_LIKE"/>
    <property type="match status" value="2"/>
</dbReference>
<dbReference type="SMART" id="SM00409">
    <property type="entry name" value="IG"/>
    <property type="match status" value="2"/>
</dbReference>
<protein>
    <recommendedName>
        <fullName evidence="9">Ig-like domain-containing protein</fullName>
    </recommendedName>
</protein>
<feature type="domain" description="Ig-like" evidence="9">
    <location>
        <begin position="224"/>
        <end position="320"/>
    </location>
</feature>
<evidence type="ECO:0000313" key="10">
    <source>
        <dbReference type="EMBL" id="CAL1536035.1"/>
    </source>
</evidence>
<evidence type="ECO:0000256" key="4">
    <source>
        <dbReference type="ARBA" id="ARBA00022889"/>
    </source>
</evidence>
<dbReference type="Pfam" id="PF13927">
    <property type="entry name" value="Ig_3"/>
    <property type="match status" value="1"/>
</dbReference>
<dbReference type="Proteomes" id="UP001497497">
    <property type="component" value="Unassembled WGS sequence"/>
</dbReference>
<evidence type="ECO:0000256" key="2">
    <source>
        <dbReference type="ARBA" id="ARBA00022692"/>
    </source>
</evidence>
<feature type="domain" description="Ig-like" evidence="9">
    <location>
        <begin position="542"/>
        <end position="638"/>
    </location>
</feature>
<comment type="caution">
    <text evidence="10">The sequence shown here is derived from an EMBL/GenBank/DDBJ whole genome shotgun (WGS) entry which is preliminary data.</text>
</comment>
<dbReference type="PANTHER" id="PTHR12035:SF125">
    <property type="entry name" value="SIALIC ACID-BINDING IG-LIKE LECTIN 5"/>
    <property type="match status" value="1"/>
</dbReference>
<gene>
    <name evidence="10" type="ORF">GSLYS_00009948001</name>
</gene>
<keyword evidence="11" id="KW-1185">Reference proteome</keyword>
<dbReference type="GO" id="GO:0030246">
    <property type="term" value="F:carbohydrate binding"/>
    <property type="evidence" value="ECO:0007669"/>
    <property type="project" value="UniProtKB-KW"/>
</dbReference>
<dbReference type="GO" id="GO:0007155">
    <property type="term" value="P:cell adhesion"/>
    <property type="evidence" value="ECO:0007669"/>
    <property type="project" value="UniProtKB-KW"/>
</dbReference>
<dbReference type="PANTHER" id="PTHR12035">
    <property type="entry name" value="SIALIC ACID BINDING IMMUNOGLOBULIN-LIKE LECTIN"/>
    <property type="match status" value="1"/>
</dbReference>